<sequence length="221" mass="24315">MVRIGVHLGLATFARPLGLCRMKGGKMFKKVTPITVLLALGFFYCQKEEELNPPESGTYTINASSYEEWAYFSFSEAGSVSVANPESSHGWDLGFQRLKIRTNSGTSGPGSGGAINMGAIEFDSLIEAPEEGYVVDTMVIWMPGSPHEDTVSMNPELMEWFNMSGGMPPTITAKDTVFVIKTADGKYAKIKLLDYYDQEGHSGFITFRYSYQPDGSRNLGE</sequence>
<accession>A0A660SJ28</accession>
<dbReference type="EMBL" id="QNBE01000027">
    <property type="protein sequence ID" value="RKX70798.1"/>
    <property type="molecule type" value="Genomic_DNA"/>
</dbReference>
<reference evidence="1 2" key="1">
    <citation type="submission" date="2018-06" db="EMBL/GenBank/DDBJ databases">
        <title>Extensive metabolic versatility and redundancy in microbially diverse, dynamic hydrothermal sediments.</title>
        <authorList>
            <person name="Dombrowski N."/>
            <person name="Teske A."/>
            <person name="Baker B.J."/>
        </authorList>
    </citation>
    <scope>NUCLEOTIDE SEQUENCE [LARGE SCALE GENOMIC DNA]</scope>
    <source>
        <strain evidence="1">B36_G15</strain>
    </source>
</reference>
<organism evidence="1 2">
    <name type="scientific">candidate division WOR-3 bacterium</name>
    <dbReference type="NCBI Taxonomy" id="2052148"/>
    <lineage>
        <taxon>Bacteria</taxon>
        <taxon>Bacteria division WOR-3</taxon>
    </lineage>
</organism>
<dbReference type="InterPro" id="IPR025921">
    <property type="entry name" value="HmuY"/>
</dbReference>
<evidence type="ECO:0000313" key="2">
    <source>
        <dbReference type="Proteomes" id="UP000268469"/>
    </source>
</evidence>
<evidence type="ECO:0000313" key="1">
    <source>
        <dbReference type="EMBL" id="RKX70798.1"/>
    </source>
</evidence>
<comment type="caution">
    <text evidence="1">The sequence shown here is derived from an EMBL/GenBank/DDBJ whole genome shotgun (WGS) entry which is preliminary data.</text>
</comment>
<dbReference type="Proteomes" id="UP000268469">
    <property type="component" value="Unassembled WGS sequence"/>
</dbReference>
<proteinExistence type="predicted"/>
<gene>
    <name evidence="1" type="ORF">DRP53_03805</name>
</gene>
<dbReference type="Pfam" id="PF14064">
    <property type="entry name" value="HmuY"/>
    <property type="match status" value="1"/>
</dbReference>
<protein>
    <recommendedName>
        <fullName evidence="3">Heme-binding protein HmuY</fullName>
    </recommendedName>
</protein>
<dbReference type="CDD" id="cd12105">
    <property type="entry name" value="HmuY"/>
    <property type="match status" value="1"/>
</dbReference>
<evidence type="ECO:0008006" key="3">
    <source>
        <dbReference type="Google" id="ProtNLM"/>
    </source>
</evidence>
<dbReference type="AlphaFoldDB" id="A0A660SJ28"/>
<name>A0A660SJ28_UNCW3</name>